<dbReference type="InterPro" id="IPR036390">
    <property type="entry name" value="WH_DNA-bd_sf"/>
</dbReference>
<evidence type="ECO:0000256" key="1">
    <source>
        <dbReference type="ARBA" id="ARBA00007957"/>
    </source>
</evidence>
<keyword evidence="3 7" id="KW-0862">Zinc</keyword>
<protein>
    <recommendedName>
        <fullName evidence="11">Ferric uptake regulation protein</fullName>
    </recommendedName>
</protein>
<dbReference type="SUPFAM" id="SSF46785">
    <property type="entry name" value="Winged helix' DNA-binding domain"/>
    <property type="match status" value="2"/>
</dbReference>
<dbReference type="Proteomes" id="UP001063350">
    <property type="component" value="Chromosome"/>
</dbReference>
<dbReference type="CDD" id="cd07153">
    <property type="entry name" value="Fur_like"/>
    <property type="match status" value="1"/>
</dbReference>
<dbReference type="GO" id="GO:1900376">
    <property type="term" value="P:regulation of secondary metabolite biosynthetic process"/>
    <property type="evidence" value="ECO:0007669"/>
    <property type="project" value="TreeGrafter"/>
</dbReference>
<dbReference type="InterPro" id="IPR036388">
    <property type="entry name" value="WH-like_DNA-bd_sf"/>
</dbReference>
<feature type="binding site" evidence="7">
    <location>
        <position position="126"/>
    </location>
    <ligand>
        <name>Zn(2+)</name>
        <dbReference type="ChEBI" id="CHEBI:29105"/>
    </ligand>
</feature>
<evidence type="ECO:0000313" key="9">
    <source>
        <dbReference type="EMBL" id="BCO10665.1"/>
    </source>
</evidence>
<dbReference type="EMBL" id="AP024233">
    <property type="protein sequence ID" value="BCO10665.1"/>
    <property type="molecule type" value="Genomic_DNA"/>
</dbReference>
<evidence type="ECO:0000256" key="3">
    <source>
        <dbReference type="ARBA" id="ARBA00022833"/>
    </source>
</evidence>
<keyword evidence="2" id="KW-0678">Repressor</keyword>
<dbReference type="KEGG" id="ddu:GF1_30410"/>
<keyword evidence="6" id="KW-0804">Transcription</keyword>
<evidence type="ECO:0000256" key="4">
    <source>
        <dbReference type="ARBA" id="ARBA00023015"/>
    </source>
</evidence>
<keyword evidence="5" id="KW-0238">DNA-binding</keyword>
<comment type="similarity">
    <text evidence="1">Belongs to the Fur family.</text>
</comment>
<dbReference type="Pfam" id="PF01475">
    <property type="entry name" value="FUR"/>
    <property type="match status" value="1"/>
</dbReference>
<comment type="cofactor">
    <cofactor evidence="8">
        <name>Mn(2+)</name>
        <dbReference type="ChEBI" id="CHEBI:29035"/>
    </cofactor>
    <cofactor evidence="8">
        <name>Fe(2+)</name>
        <dbReference type="ChEBI" id="CHEBI:29033"/>
    </cofactor>
    <text evidence="8">Binds 1 Mn(2+) or Fe(2+) ion per subunit.</text>
</comment>
<keyword evidence="7" id="KW-0479">Metal-binding</keyword>
<dbReference type="Gene3D" id="1.10.10.10">
    <property type="entry name" value="Winged helix-like DNA-binding domain superfamily/Winged helix DNA-binding domain"/>
    <property type="match status" value="2"/>
</dbReference>
<dbReference type="AlphaFoldDB" id="A0A915U462"/>
<keyword evidence="4" id="KW-0805">Transcription regulation</keyword>
<dbReference type="GO" id="GO:0000976">
    <property type="term" value="F:transcription cis-regulatory region binding"/>
    <property type="evidence" value="ECO:0007669"/>
    <property type="project" value="TreeGrafter"/>
</dbReference>
<comment type="cofactor">
    <cofactor evidence="7">
        <name>Zn(2+)</name>
        <dbReference type="ChEBI" id="CHEBI:29105"/>
    </cofactor>
    <text evidence="7">Binds 1 zinc ion per subunit.</text>
</comment>
<feature type="binding site" evidence="7">
    <location>
        <position position="86"/>
    </location>
    <ligand>
        <name>Zn(2+)</name>
        <dbReference type="ChEBI" id="CHEBI:29105"/>
    </ligand>
</feature>
<evidence type="ECO:0008006" key="11">
    <source>
        <dbReference type="Google" id="ProtNLM"/>
    </source>
</evidence>
<evidence type="ECO:0000256" key="7">
    <source>
        <dbReference type="PIRSR" id="PIRSR602481-1"/>
    </source>
</evidence>
<dbReference type="GO" id="GO:0045892">
    <property type="term" value="P:negative regulation of DNA-templated transcription"/>
    <property type="evidence" value="ECO:0007669"/>
    <property type="project" value="TreeGrafter"/>
</dbReference>
<feature type="binding site" evidence="7">
    <location>
        <position position="83"/>
    </location>
    <ligand>
        <name>Zn(2+)</name>
        <dbReference type="ChEBI" id="CHEBI:29105"/>
    </ligand>
</feature>
<keyword evidence="8" id="KW-0408">Iron</keyword>
<accession>A0A915U462</accession>
<evidence type="ECO:0000256" key="2">
    <source>
        <dbReference type="ARBA" id="ARBA00022491"/>
    </source>
</evidence>
<dbReference type="RefSeq" id="WP_267927382.1">
    <property type="nucleotide sequence ID" value="NZ_AP024233.1"/>
</dbReference>
<dbReference type="GO" id="GO:0008270">
    <property type="term" value="F:zinc ion binding"/>
    <property type="evidence" value="ECO:0007669"/>
    <property type="project" value="TreeGrafter"/>
</dbReference>
<evidence type="ECO:0000256" key="8">
    <source>
        <dbReference type="PIRSR" id="PIRSR602481-2"/>
    </source>
</evidence>
<sequence>MKKQLRMTHQREVILDELRKCKTHPTADELYERVKKKLPRISLATVYRNLEVLSGEGLIRKLEISGRQKRYDWELQEHDHIYCIQCHRVENIDLKRDRGFEVLPENAKGYSVEGCRVEFFGLCPKCRQTNKMQKKGETTMGCKTCGTGTLSDKQREVLEALSKCNEPCGSKDIAASTSLEPKQVSCQITALKKKGYVASPARCKYEITEEGKKALA</sequence>
<dbReference type="Gene3D" id="3.30.1490.190">
    <property type="match status" value="1"/>
</dbReference>
<dbReference type="GO" id="GO:0003700">
    <property type="term" value="F:DNA-binding transcription factor activity"/>
    <property type="evidence" value="ECO:0007669"/>
    <property type="project" value="InterPro"/>
</dbReference>
<reference evidence="9" key="1">
    <citation type="submission" date="2020-12" db="EMBL/GenBank/DDBJ databases">
        <title>Desulfobium dissulfuricans gen. nov., sp. nov., a novel mesophilic, sulfate-reducing bacterium isolated from a deep-sea hydrothermal vent.</title>
        <authorList>
            <person name="Hashimoto Y."/>
            <person name="Tame A."/>
            <person name="Sawayama S."/>
            <person name="Miyazaki J."/>
            <person name="Takai K."/>
            <person name="Nakagawa S."/>
        </authorList>
    </citation>
    <scope>NUCLEOTIDE SEQUENCE</scope>
    <source>
        <strain evidence="9">GF1</strain>
    </source>
</reference>
<evidence type="ECO:0000313" key="10">
    <source>
        <dbReference type="Proteomes" id="UP001063350"/>
    </source>
</evidence>
<dbReference type="PANTHER" id="PTHR33202:SF7">
    <property type="entry name" value="FERRIC UPTAKE REGULATION PROTEIN"/>
    <property type="match status" value="1"/>
</dbReference>
<dbReference type="InterPro" id="IPR043135">
    <property type="entry name" value="Fur_C"/>
</dbReference>
<gene>
    <name evidence="9" type="ORF">GF1_30410</name>
</gene>
<evidence type="ECO:0000256" key="5">
    <source>
        <dbReference type="ARBA" id="ARBA00023125"/>
    </source>
</evidence>
<feature type="binding site" evidence="7">
    <location>
        <position position="123"/>
    </location>
    <ligand>
        <name>Zn(2+)</name>
        <dbReference type="ChEBI" id="CHEBI:29105"/>
    </ligand>
</feature>
<evidence type="ECO:0000256" key="6">
    <source>
        <dbReference type="ARBA" id="ARBA00023163"/>
    </source>
</evidence>
<organism evidence="9 10">
    <name type="scientific">Desulfolithobacter dissulfuricans</name>
    <dbReference type="NCBI Taxonomy" id="2795293"/>
    <lineage>
        <taxon>Bacteria</taxon>
        <taxon>Pseudomonadati</taxon>
        <taxon>Thermodesulfobacteriota</taxon>
        <taxon>Desulfobulbia</taxon>
        <taxon>Desulfobulbales</taxon>
        <taxon>Desulfobulbaceae</taxon>
        <taxon>Desulfolithobacter</taxon>
    </lineage>
</organism>
<keyword evidence="10" id="KW-1185">Reference proteome</keyword>
<dbReference type="PANTHER" id="PTHR33202">
    <property type="entry name" value="ZINC UPTAKE REGULATION PROTEIN"/>
    <property type="match status" value="1"/>
</dbReference>
<feature type="binding site" evidence="8">
    <location>
        <position position="79"/>
    </location>
    <ligand>
        <name>Fe cation</name>
        <dbReference type="ChEBI" id="CHEBI:24875"/>
    </ligand>
</feature>
<name>A0A915U462_9BACT</name>
<proteinExistence type="inferred from homology"/>
<dbReference type="InterPro" id="IPR002481">
    <property type="entry name" value="FUR"/>
</dbReference>